<proteinExistence type="predicted"/>
<keyword evidence="1" id="KW-0472">Membrane</keyword>
<evidence type="ECO:0000313" key="3">
    <source>
        <dbReference type="Proteomes" id="UP000250006"/>
    </source>
</evidence>
<dbReference type="RefSeq" id="WP_111836305.1">
    <property type="nucleotide sequence ID" value="NZ_UAPQ01000006.1"/>
</dbReference>
<gene>
    <name evidence="2" type="ORF">NCTC11535_01030</name>
</gene>
<feature type="transmembrane region" description="Helical" evidence="1">
    <location>
        <begin position="186"/>
        <end position="206"/>
    </location>
</feature>
<feature type="transmembrane region" description="Helical" evidence="1">
    <location>
        <begin position="119"/>
        <end position="140"/>
    </location>
</feature>
<sequence length="218" mass="23309">MQQSSVPPVATRIEWRPWLAIALLSTGLAVVSLLSDLQSEALLSRSVPDQLAVARWVLSQLLNSGVLWAGAQLLAGAVMARPLRGALAAVLTGEASLVLHYALGRLLGTMPVGVWEENAHWFVIAVIAGVPLGAMGALWRRQGLSGLVARLLVPVGAIVEPFLRHWLSSRPEVVDHSTPSLVAERISGWTLLVLGAIGIIVAVASWRRRARKQLPSNA</sequence>
<keyword evidence="3" id="KW-1185">Reference proteome</keyword>
<evidence type="ECO:0008006" key="4">
    <source>
        <dbReference type="Google" id="ProtNLM"/>
    </source>
</evidence>
<keyword evidence="1" id="KW-0812">Transmembrane</keyword>
<accession>A0ABY1VPJ6</accession>
<feature type="transmembrane region" description="Helical" evidence="1">
    <location>
        <begin position="147"/>
        <end position="166"/>
    </location>
</feature>
<feature type="transmembrane region" description="Helical" evidence="1">
    <location>
        <begin position="18"/>
        <end position="37"/>
    </location>
</feature>
<dbReference type="Proteomes" id="UP000250006">
    <property type="component" value="Unassembled WGS sequence"/>
</dbReference>
<organism evidence="2 3">
    <name type="scientific">Actinomyces bovis</name>
    <dbReference type="NCBI Taxonomy" id="1658"/>
    <lineage>
        <taxon>Bacteria</taxon>
        <taxon>Bacillati</taxon>
        <taxon>Actinomycetota</taxon>
        <taxon>Actinomycetes</taxon>
        <taxon>Actinomycetales</taxon>
        <taxon>Actinomycetaceae</taxon>
        <taxon>Actinomyces</taxon>
    </lineage>
</organism>
<comment type="caution">
    <text evidence="2">The sequence shown here is derived from an EMBL/GenBank/DDBJ whole genome shotgun (WGS) entry which is preliminary data.</text>
</comment>
<protein>
    <recommendedName>
        <fullName evidence="4">Peptidase S54 rhomboid domain-containing protein</fullName>
    </recommendedName>
</protein>
<feature type="transmembrane region" description="Helical" evidence="1">
    <location>
        <begin position="57"/>
        <end position="79"/>
    </location>
</feature>
<reference evidence="2 3" key="1">
    <citation type="submission" date="2018-06" db="EMBL/GenBank/DDBJ databases">
        <authorList>
            <consortium name="Pathogen Informatics"/>
            <person name="Doyle S."/>
        </authorList>
    </citation>
    <scope>NUCLEOTIDE SEQUENCE [LARGE SCALE GENOMIC DNA]</scope>
    <source>
        <strain evidence="2 3">NCTC11535</strain>
    </source>
</reference>
<name>A0ABY1VPJ6_9ACTO</name>
<evidence type="ECO:0000313" key="2">
    <source>
        <dbReference type="EMBL" id="SPT53367.1"/>
    </source>
</evidence>
<evidence type="ECO:0000256" key="1">
    <source>
        <dbReference type="SAM" id="Phobius"/>
    </source>
</evidence>
<feature type="transmembrane region" description="Helical" evidence="1">
    <location>
        <begin position="86"/>
        <end position="107"/>
    </location>
</feature>
<keyword evidence="1" id="KW-1133">Transmembrane helix</keyword>
<dbReference type="EMBL" id="UAPQ01000006">
    <property type="protein sequence ID" value="SPT53367.1"/>
    <property type="molecule type" value="Genomic_DNA"/>
</dbReference>